<feature type="chain" id="PRO_5039096315" evidence="4">
    <location>
        <begin position="22"/>
        <end position="768"/>
    </location>
</feature>
<dbReference type="Gene3D" id="2.40.170.20">
    <property type="entry name" value="TonB-dependent receptor, beta-barrel domain"/>
    <property type="match status" value="1"/>
</dbReference>
<keyword evidence="3" id="KW-0998">Cell outer membrane</keyword>
<dbReference type="InterPro" id="IPR036942">
    <property type="entry name" value="Beta-barrel_TonB_sf"/>
</dbReference>
<sequence length="768" mass="88486">MTLRSLFLPICLLCVTLCAYGQTFTVSGRVINPDSIPLSDVSVVMQRLDSTYVSTTITDEQGVFRLYSPENGYRLLFSHLNYSTVVIEGNSAKVGTVLMKPYTQQLQEVTVSAERPLVKVENGNLNYDLKVLMGDRIFDNAFDVLKEIPLVKGDQNSLDIAGSMGGTSIIINGRPSNMSLSQLYTYLKSLPAEKLEKAELTYNAPPQWHVRGAAINVIIKKSEKYEVQGQVQGSWTHQHVNTYTGVGSLFVSNKTYSYDVIYNYQDSRSASQVNTDGRHTIGNEVYDIHSVAHWRNKAQNHNLFGNFNYNAPKNNNIGISYYGQFSPKVRNRSFTENNLFSDALSMDAGNNYLHDVRLSYDAPFGLRISGEYTHYNSDRRQDMQYFRKDGNTEDAFQYDRNQRLQQYLVTADMSHKLPKGWNLSYGGQYKHTRSKNGQDYDVHSGQTGDSYQTYSTMNEDMASMYVGAGKSFLDGKLYAFASLTGEYYRINDYEHYDLIPNASLTYRIHPKHIVQLVYYTYRNYPAYWQRQDYVTHQDEYTTSYGNPLLRPAQRHMANFVYVLNNKYVLQISYFKVKDFFIAQSYQSPDELQMINQTINTDYSSSLLFSLSVPVSVGKKFTSNLNATLYQEHYKAGQWFDLSFNRKKWAGLFSANNTLIVSQEPDISINATAFYRTPTIQGIWDLSQNWGVDAGIKWRFAKDKAILSLQCYDIFEKAYPTVKVRYATQWQDMDDRKYRRSIMLSFTYKFNNYKEKRRRSVDTSRFGTN</sequence>
<feature type="domain" description="Outer membrane protein beta-barrel" evidence="5">
    <location>
        <begin position="366"/>
        <end position="747"/>
    </location>
</feature>
<keyword evidence="2" id="KW-0472">Membrane</keyword>
<feature type="signal peptide" evidence="4">
    <location>
        <begin position="1"/>
        <end position="21"/>
    </location>
</feature>
<evidence type="ECO:0000256" key="4">
    <source>
        <dbReference type="SAM" id="SignalP"/>
    </source>
</evidence>
<comment type="subcellular location">
    <subcellularLocation>
        <location evidence="1">Cell outer membrane</location>
    </subcellularLocation>
</comment>
<evidence type="ECO:0000313" key="7">
    <source>
        <dbReference type="Proteomes" id="UP000824236"/>
    </source>
</evidence>
<evidence type="ECO:0000256" key="2">
    <source>
        <dbReference type="ARBA" id="ARBA00023136"/>
    </source>
</evidence>
<dbReference type="GO" id="GO:0009279">
    <property type="term" value="C:cell outer membrane"/>
    <property type="evidence" value="ECO:0007669"/>
    <property type="project" value="UniProtKB-SubCell"/>
</dbReference>
<accession>A0A9E2KGX1</accession>
<dbReference type="EMBL" id="JAHLFO010000093">
    <property type="protein sequence ID" value="MBU3814198.1"/>
    <property type="molecule type" value="Genomic_DNA"/>
</dbReference>
<dbReference type="Pfam" id="PF14905">
    <property type="entry name" value="OMP_b-brl_3"/>
    <property type="match status" value="1"/>
</dbReference>
<evidence type="ECO:0000256" key="1">
    <source>
        <dbReference type="ARBA" id="ARBA00004442"/>
    </source>
</evidence>
<dbReference type="AlphaFoldDB" id="A0A9E2KGX1"/>
<proteinExistence type="predicted"/>
<protein>
    <submittedName>
        <fullName evidence="6">Outer membrane beta-barrel protein</fullName>
    </submittedName>
</protein>
<evidence type="ECO:0000256" key="3">
    <source>
        <dbReference type="ARBA" id="ARBA00023237"/>
    </source>
</evidence>
<dbReference type="SUPFAM" id="SSF49464">
    <property type="entry name" value="Carboxypeptidase regulatory domain-like"/>
    <property type="match status" value="1"/>
</dbReference>
<reference evidence="6" key="1">
    <citation type="journal article" date="2021" name="PeerJ">
        <title>Extensive microbial diversity within the chicken gut microbiome revealed by metagenomics and culture.</title>
        <authorList>
            <person name="Gilroy R."/>
            <person name="Ravi A."/>
            <person name="Getino M."/>
            <person name="Pursley I."/>
            <person name="Horton D.L."/>
            <person name="Alikhan N.F."/>
            <person name="Baker D."/>
            <person name="Gharbi K."/>
            <person name="Hall N."/>
            <person name="Watson M."/>
            <person name="Adriaenssens E.M."/>
            <person name="Foster-Nyarko E."/>
            <person name="Jarju S."/>
            <person name="Secka A."/>
            <person name="Antonio M."/>
            <person name="Oren A."/>
            <person name="Chaudhuri R.R."/>
            <person name="La Ragione R."/>
            <person name="Hildebrand F."/>
            <person name="Pallen M.J."/>
        </authorList>
    </citation>
    <scope>NUCLEOTIDE SEQUENCE</scope>
    <source>
        <strain evidence="6">B3-3758</strain>
    </source>
</reference>
<reference evidence="6" key="2">
    <citation type="submission" date="2021-04" db="EMBL/GenBank/DDBJ databases">
        <authorList>
            <person name="Gilroy R."/>
        </authorList>
    </citation>
    <scope>NUCLEOTIDE SEQUENCE</scope>
    <source>
        <strain evidence="6">B3-3758</strain>
    </source>
</reference>
<gene>
    <name evidence="6" type="ORF">H9791_06760</name>
</gene>
<keyword evidence="4" id="KW-0732">Signal</keyword>
<dbReference type="Pfam" id="PF13620">
    <property type="entry name" value="CarboxypepD_reg"/>
    <property type="match status" value="1"/>
</dbReference>
<dbReference type="SUPFAM" id="SSF56935">
    <property type="entry name" value="Porins"/>
    <property type="match status" value="1"/>
</dbReference>
<name>A0A9E2KGX1_9BACE</name>
<evidence type="ECO:0000313" key="6">
    <source>
        <dbReference type="EMBL" id="MBU3814198.1"/>
    </source>
</evidence>
<evidence type="ECO:0000259" key="5">
    <source>
        <dbReference type="Pfam" id="PF14905"/>
    </source>
</evidence>
<dbReference type="InterPro" id="IPR008969">
    <property type="entry name" value="CarboxyPept-like_regulatory"/>
</dbReference>
<comment type="caution">
    <text evidence="6">The sequence shown here is derived from an EMBL/GenBank/DDBJ whole genome shotgun (WGS) entry which is preliminary data.</text>
</comment>
<dbReference type="InterPro" id="IPR041700">
    <property type="entry name" value="OMP_b-brl_3"/>
</dbReference>
<dbReference type="Proteomes" id="UP000824236">
    <property type="component" value="Unassembled WGS sequence"/>
</dbReference>
<organism evidence="6 7">
    <name type="scientific">Candidatus Bacteroides intestinipullorum</name>
    <dbReference type="NCBI Taxonomy" id="2838471"/>
    <lineage>
        <taxon>Bacteria</taxon>
        <taxon>Pseudomonadati</taxon>
        <taxon>Bacteroidota</taxon>
        <taxon>Bacteroidia</taxon>
        <taxon>Bacteroidales</taxon>
        <taxon>Bacteroidaceae</taxon>
        <taxon>Bacteroides</taxon>
    </lineage>
</organism>